<dbReference type="Ensembl" id="ENSRNOT00000136651.1">
    <property type="protein sequence ID" value="ENSRNOP00000102331.1"/>
    <property type="gene ID" value="ENSRNOG00000013778.6"/>
</dbReference>
<dbReference type="GeneTree" id="ENSGT01100000263546"/>
<evidence type="ECO:0000259" key="4">
    <source>
        <dbReference type="Pfam" id="PF01273"/>
    </source>
</evidence>
<dbReference type="Pfam" id="PF01273">
    <property type="entry name" value="LBP_BPI_CETP"/>
    <property type="match status" value="1"/>
</dbReference>
<evidence type="ECO:0000313" key="6">
    <source>
        <dbReference type="Proteomes" id="UP000002494"/>
    </source>
</evidence>
<dbReference type="RGD" id="1596102">
    <property type="gene designation" value="Bpifa3"/>
</dbReference>
<dbReference type="PANTHER" id="PTHR47736">
    <property type="entry name" value="BPI FOLD-CONTAINING FAMILY A MEMBER 3"/>
    <property type="match status" value="1"/>
</dbReference>
<dbReference type="InterPro" id="IPR032946">
    <property type="entry name" value="Bpifa3"/>
</dbReference>
<feature type="signal peptide" evidence="3">
    <location>
        <begin position="1"/>
        <end position="22"/>
    </location>
</feature>
<feature type="domain" description="Lipid-binding serum glycoprotein N-terminal" evidence="4">
    <location>
        <begin position="47"/>
        <end position="207"/>
    </location>
</feature>
<protein>
    <submittedName>
        <fullName evidence="5">BPI fold containing family A, member 3</fullName>
    </submittedName>
</protein>
<sequence>MHLLWRFLVLLLGLLALPSALPKQPWPGLTKAHKDGRSTLARIIAQGLLKHNAEGRIQSMRLLDRLNVSGTVAPGMVSWLISGMNFQQQQEISINITNVQLDCGGIQMAFPKEWFSANITLEFDIEFKLPFNSNILKTHAQMGLAAESWLEKDEFGRRKLVTGRCQMEPSSDSASMTTEAASPKMKNFLHNLRESLGKVIPNLVESQNRWLLITLVSPESVKSLLSGSRGLPLPAIGQKEVLLVEILRLSQCVASAVPWKNDPQVPRHPVLSNNKL</sequence>
<reference evidence="5" key="3">
    <citation type="submission" date="2025-09" db="UniProtKB">
        <authorList>
            <consortium name="Ensembl"/>
        </authorList>
    </citation>
    <scope>IDENTIFICATION</scope>
    <source>
        <strain evidence="5">Brown Norway</strain>
    </source>
</reference>
<dbReference type="Gene3D" id="3.15.10.10">
    <property type="entry name" value="Bactericidal permeability-increasing protein, domain 1"/>
    <property type="match status" value="1"/>
</dbReference>
<keyword evidence="3" id="KW-0732">Signal</keyword>
<dbReference type="RefSeq" id="NP_001424723.1">
    <property type="nucleotide sequence ID" value="NM_001437794.1"/>
</dbReference>
<comment type="subcellular location">
    <subcellularLocation>
        <location evidence="1">Secreted</location>
    </subcellularLocation>
</comment>
<organism evidence="5 6">
    <name type="scientific">Rattus norvegicus</name>
    <name type="common">Rat</name>
    <dbReference type="NCBI Taxonomy" id="10116"/>
    <lineage>
        <taxon>Eukaryota</taxon>
        <taxon>Metazoa</taxon>
        <taxon>Chordata</taxon>
        <taxon>Craniata</taxon>
        <taxon>Vertebrata</taxon>
        <taxon>Euteleostomi</taxon>
        <taxon>Mammalia</taxon>
        <taxon>Eutheria</taxon>
        <taxon>Euarchontoglires</taxon>
        <taxon>Glires</taxon>
        <taxon>Rodentia</taxon>
        <taxon>Myomorpha</taxon>
        <taxon>Muroidea</taxon>
        <taxon>Muridae</taxon>
        <taxon>Murinae</taxon>
        <taxon>Rattus</taxon>
    </lineage>
</organism>
<reference evidence="5" key="1">
    <citation type="submission" date="2024-01" db="EMBL/GenBank/DDBJ databases">
        <title>GRCr8: a new rat reference genome assembly contstructed from accurate long reads and long range scaffolding.</title>
        <authorList>
            <person name="Doris P.A."/>
            <person name="Kalbfleisch T."/>
            <person name="Li K."/>
            <person name="Howe K."/>
            <person name="Wood J."/>
        </authorList>
    </citation>
    <scope>NUCLEOTIDE SEQUENCE [LARGE SCALE GENOMIC DNA]</scope>
    <source>
        <strain evidence="5">Brown Norway</strain>
    </source>
</reference>
<dbReference type="SUPFAM" id="SSF55394">
    <property type="entry name" value="Bactericidal permeability-increasing protein, BPI"/>
    <property type="match status" value="1"/>
</dbReference>
<dbReference type="InterPro" id="IPR017942">
    <property type="entry name" value="Lipid-bd_serum_glycop_N"/>
</dbReference>
<dbReference type="GeneID" id="690402"/>
<keyword evidence="6" id="KW-1185">Reference proteome</keyword>
<evidence type="ECO:0000256" key="2">
    <source>
        <dbReference type="ARBA" id="ARBA00022525"/>
    </source>
</evidence>
<proteinExistence type="predicted"/>
<gene>
    <name evidence="5" type="primary">Bpifa3</name>
</gene>
<feature type="chain" id="PRO_5047280006" evidence="3">
    <location>
        <begin position="23"/>
        <end position="276"/>
    </location>
</feature>
<keyword evidence="2" id="KW-0964">Secreted</keyword>
<dbReference type="Proteomes" id="UP000002494">
    <property type="component" value="Chromosome 3"/>
</dbReference>
<evidence type="ECO:0000256" key="1">
    <source>
        <dbReference type="ARBA" id="ARBA00004613"/>
    </source>
</evidence>
<reference evidence="5" key="2">
    <citation type="submission" date="2025-08" db="UniProtKB">
        <authorList>
            <consortium name="Ensembl"/>
        </authorList>
    </citation>
    <scope>IDENTIFICATION</scope>
    <source>
        <strain evidence="5">Brown Norway</strain>
    </source>
</reference>
<dbReference type="PANTHER" id="PTHR47736:SF1">
    <property type="entry name" value="BPI FOLD-CONTAINING FAMILY A MEMBER 3"/>
    <property type="match status" value="1"/>
</dbReference>
<dbReference type="InterPro" id="IPR017943">
    <property type="entry name" value="Bactericidal_perm-incr_a/b_dom"/>
</dbReference>
<evidence type="ECO:0000256" key="3">
    <source>
        <dbReference type="SAM" id="SignalP"/>
    </source>
</evidence>
<accession>A0ABK0LAA3</accession>
<name>A0ABK0LAA3_RAT</name>
<evidence type="ECO:0000313" key="5">
    <source>
        <dbReference type="Ensembl" id="ENSRNOP00000102331.1"/>
    </source>
</evidence>